<gene>
    <name evidence="6" type="ORF">D9611_014131</name>
</gene>
<keyword evidence="1" id="KW-0479">Metal-binding</keyword>
<keyword evidence="3" id="KW-0862">Zinc</keyword>
<dbReference type="SUPFAM" id="SSF144232">
    <property type="entry name" value="HIT/MYND zinc finger-like"/>
    <property type="match status" value="1"/>
</dbReference>
<dbReference type="InterPro" id="IPR002893">
    <property type="entry name" value="Znf_MYND"/>
</dbReference>
<evidence type="ECO:0000313" key="7">
    <source>
        <dbReference type="Proteomes" id="UP000541558"/>
    </source>
</evidence>
<evidence type="ECO:0000256" key="3">
    <source>
        <dbReference type="ARBA" id="ARBA00022833"/>
    </source>
</evidence>
<dbReference type="Pfam" id="PF01753">
    <property type="entry name" value="zf-MYND"/>
    <property type="match status" value="1"/>
</dbReference>
<keyword evidence="7" id="KW-1185">Reference proteome</keyword>
<organism evidence="6 7">
    <name type="scientific">Ephemerocybe angulata</name>
    <dbReference type="NCBI Taxonomy" id="980116"/>
    <lineage>
        <taxon>Eukaryota</taxon>
        <taxon>Fungi</taxon>
        <taxon>Dikarya</taxon>
        <taxon>Basidiomycota</taxon>
        <taxon>Agaricomycotina</taxon>
        <taxon>Agaricomycetes</taxon>
        <taxon>Agaricomycetidae</taxon>
        <taxon>Agaricales</taxon>
        <taxon>Agaricineae</taxon>
        <taxon>Psathyrellaceae</taxon>
        <taxon>Ephemerocybe</taxon>
    </lineage>
</organism>
<dbReference type="PROSITE" id="PS50865">
    <property type="entry name" value="ZF_MYND_2"/>
    <property type="match status" value="1"/>
</dbReference>
<dbReference type="Proteomes" id="UP000541558">
    <property type="component" value="Unassembled WGS sequence"/>
</dbReference>
<name>A0A8H5C557_9AGAR</name>
<protein>
    <recommendedName>
        <fullName evidence="5">MYND-type domain-containing protein</fullName>
    </recommendedName>
</protein>
<proteinExistence type="predicted"/>
<evidence type="ECO:0000256" key="4">
    <source>
        <dbReference type="PROSITE-ProRule" id="PRU00134"/>
    </source>
</evidence>
<accession>A0A8H5C557</accession>
<evidence type="ECO:0000313" key="6">
    <source>
        <dbReference type="EMBL" id="KAF5334313.1"/>
    </source>
</evidence>
<keyword evidence="2 4" id="KW-0863">Zinc-finger</keyword>
<dbReference type="GO" id="GO:0008270">
    <property type="term" value="F:zinc ion binding"/>
    <property type="evidence" value="ECO:0007669"/>
    <property type="project" value="UniProtKB-KW"/>
</dbReference>
<dbReference type="EMBL" id="JAACJK010000072">
    <property type="protein sequence ID" value="KAF5334313.1"/>
    <property type="molecule type" value="Genomic_DNA"/>
</dbReference>
<dbReference type="AlphaFoldDB" id="A0A8H5C557"/>
<dbReference type="OrthoDB" id="437457at2759"/>
<evidence type="ECO:0000256" key="2">
    <source>
        <dbReference type="ARBA" id="ARBA00022771"/>
    </source>
</evidence>
<dbReference type="Gene3D" id="6.10.140.2220">
    <property type="match status" value="1"/>
</dbReference>
<reference evidence="6 7" key="1">
    <citation type="journal article" date="2020" name="ISME J.">
        <title>Uncovering the hidden diversity of litter-decomposition mechanisms in mushroom-forming fungi.</title>
        <authorList>
            <person name="Floudas D."/>
            <person name="Bentzer J."/>
            <person name="Ahren D."/>
            <person name="Johansson T."/>
            <person name="Persson P."/>
            <person name="Tunlid A."/>
        </authorList>
    </citation>
    <scope>NUCLEOTIDE SEQUENCE [LARGE SCALE GENOMIC DNA]</scope>
    <source>
        <strain evidence="6 7">CBS 175.51</strain>
    </source>
</reference>
<feature type="domain" description="MYND-type" evidence="5">
    <location>
        <begin position="491"/>
        <end position="517"/>
    </location>
</feature>
<sequence>MSFYEAPSLRKHRGKPLKEVLLGARRWSLEHLFELESRTKDSYSNEILETVLVILDEGAKIALKDARVEELDCGILAFTMLCSFKDWQYSTPSQLEAAERRLVNSLDSIAYWADYLIWYPPAESTGKKRAAQRLPPERQPGRNLHRCGIAADHLFKLLYSSKPIAKVATQSDCFLKLALSLWLITVGGNPFISIHSFLKRTLPSPTADFGDAATFIFSLMATESASEMAKLVHGGELCSPLDFVEKTVARMQAFGKVDPLPQLAQLPDHTVDTHSLDGIVRSVGSIMVVDDELSSLFSSVQAPKLFMEVLVAMNSRLKLSMAHATPLDRNRIMKQLAQNLLTAARVITGMAQVTHGFCPVIHMRDIIHAGVFQLMDNCASAFYPYQPFDNEATEIFTIIFATMMGFTSFPKVLRPLLPELERRLAMKSPLMSKVPGLKAKVDVTMPSLRADGRFLRRDERVTELNMHGSKRHLSPEMVGTGRVSWRLPEACSNCHSVVYCSPQCQREDWNARHRNECRDMRVDYLERSYTNLSYSYSTRAFHLSVVWHTAQTLALSVGNTFVSKARVEPALTEPSRTAADCVFVPLTTYIAKIEPFVPQLKWQRFNDLVEPFRRQISRLAHLPSPSYAGLPEFNLVHSVECIQRFDVHTVVLLRRVRETALPPALYDYYVQRDPKTLGSDYEIVQALWFFTRYVFEQ</sequence>
<comment type="caution">
    <text evidence="6">The sequence shown here is derived from an EMBL/GenBank/DDBJ whole genome shotgun (WGS) entry which is preliminary data.</text>
</comment>
<evidence type="ECO:0000259" key="5">
    <source>
        <dbReference type="PROSITE" id="PS50865"/>
    </source>
</evidence>
<evidence type="ECO:0000256" key="1">
    <source>
        <dbReference type="ARBA" id="ARBA00022723"/>
    </source>
</evidence>